<dbReference type="Proteomes" id="UP000242450">
    <property type="component" value="Chromosome 10"/>
</dbReference>
<gene>
    <name evidence="1" type="ORF">Celaphus_00006917</name>
</gene>
<dbReference type="InterPro" id="IPR048484">
    <property type="entry name" value="LOC400499-like"/>
</dbReference>
<dbReference type="AlphaFoldDB" id="A0A212CZ98"/>
<evidence type="ECO:0000313" key="1">
    <source>
        <dbReference type="EMBL" id="OWK11305.1"/>
    </source>
</evidence>
<dbReference type="PANTHER" id="PTHR37860">
    <property type="entry name" value="AGAP008810-PA"/>
    <property type="match status" value="1"/>
</dbReference>
<keyword evidence="2" id="KW-1185">Reference proteome</keyword>
<organism evidence="1 2">
    <name type="scientific">Cervus elaphus hippelaphus</name>
    <name type="common">European red deer</name>
    <dbReference type="NCBI Taxonomy" id="46360"/>
    <lineage>
        <taxon>Eukaryota</taxon>
        <taxon>Metazoa</taxon>
        <taxon>Chordata</taxon>
        <taxon>Craniata</taxon>
        <taxon>Vertebrata</taxon>
        <taxon>Euteleostomi</taxon>
        <taxon>Mammalia</taxon>
        <taxon>Eutheria</taxon>
        <taxon>Laurasiatheria</taxon>
        <taxon>Artiodactyla</taxon>
        <taxon>Ruminantia</taxon>
        <taxon>Pecora</taxon>
        <taxon>Cervidae</taxon>
        <taxon>Cervinae</taxon>
        <taxon>Cervus</taxon>
    </lineage>
</organism>
<protein>
    <submittedName>
        <fullName evidence="1">Uncharacterized protein</fullName>
    </submittedName>
</protein>
<comment type="caution">
    <text evidence="1">The sequence shown here is derived from an EMBL/GenBank/DDBJ whole genome shotgun (WGS) entry which is preliminary data.</text>
</comment>
<name>A0A212CZ98_CEREH</name>
<dbReference type="PANTHER" id="PTHR37860:SF2">
    <property type="entry name" value="VITELLOGENIN DOMAIN-CONTAINING PROTEIN"/>
    <property type="match status" value="1"/>
</dbReference>
<dbReference type="Pfam" id="PF21013">
    <property type="entry name" value="LOC400499"/>
    <property type="match status" value="1"/>
</dbReference>
<sequence>FVLQVPEKQVDYRMHLHHLSLRHPHVETSAHLKVQYNGRLPFVAGLQWKDTSRAALWRWEGALNLNSPWLMVSTAHRLYWPNRATFQAVLELTLGKAWTLKNLVINVACRGQGLQRHGKIRVYTPATTYLRSEIHAENSRDRKILRCWLKGPQRELNLTAAYRHTEQPRKSHVSLTALGTSARGHPEGLQLEGILEELVRDRSLYWKRGTFSLRHPWTVPFLPQHILLQETFTADRQHQRYSLETRVVLDAQEETLQTVVLGYQAGHPYVCAGLTHPYDDRVIPRSLDGCVVSWNRHLV</sequence>
<feature type="non-terminal residue" evidence="1">
    <location>
        <position position="299"/>
    </location>
</feature>
<feature type="non-terminal residue" evidence="1">
    <location>
        <position position="1"/>
    </location>
</feature>
<evidence type="ECO:0000313" key="2">
    <source>
        <dbReference type="Proteomes" id="UP000242450"/>
    </source>
</evidence>
<accession>A0A212CZ98</accession>
<dbReference type="EMBL" id="MKHE01000010">
    <property type="protein sequence ID" value="OWK11305.1"/>
    <property type="molecule type" value="Genomic_DNA"/>
</dbReference>
<reference evidence="1 2" key="1">
    <citation type="journal article" date="2018" name="Mol. Genet. Genomics">
        <title>The red deer Cervus elaphus genome CerEla1.0: sequencing, annotating, genes, and chromosomes.</title>
        <authorList>
            <person name="Bana N.A."/>
            <person name="Nyiri A."/>
            <person name="Nagy J."/>
            <person name="Frank K."/>
            <person name="Nagy T."/>
            <person name="Steger V."/>
            <person name="Schiller M."/>
            <person name="Lakatos P."/>
            <person name="Sugar L."/>
            <person name="Horn P."/>
            <person name="Barta E."/>
            <person name="Orosz L."/>
        </authorList>
    </citation>
    <scope>NUCLEOTIDE SEQUENCE [LARGE SCALE GENOMIC DNA]</scope>
    <source>
        <strain evidence="1">Hungarian</strain>
    </source>
</reference>
<proteinExistence type="predicted"/>
<dbReference type="OrthoDB" id="6484170at2759"/>